<organism evidence="1 2">
    <name type="scientific">Enterobacter ludwigii</name>
    <dbReference type="NCBI Taxonomy" id="299767"/>
    <lineage>
        <taxon>Bacteria</taxon>
        <taxon>Pseudomonadati</taxon>
        <taxon>Pseudomonadota</taxon>
        <taxon>Gammaproteobacteria</taxon>
        <taxon>Enterobacterales</taxon>
        <taxon>Enterobacteriaceae</taxon>
        <taxon>Enterobacter</taxon>
        <taxon>Enterobacter cloacae complex</taxon>
    </lineage>
</organism>
<dbReference type="KEGG" id="eec:EcWSU1_03374"/>
<reference evidence="1 2" key="1">
    <citation type="journal article" date="2011" name="Stand. Genomic Sci.">
        <title>Complete genome of the onion pathogen Enterobacter cloacae EcWSU1.</title>
        <authorList>
            <person name="Humann J.L."/>
            <person name="Wildung M."/>
            <person name="Cheng C.H."/>
            <person name="Lee T."/>
            <person name="Stewart J.E."/>
            <person name="Drew J.C."/>
            <person name="Triplett E.W."/>
            <person name="Main D."/>
            <person name="Schroeder B.K."/>
        </authorList>
    </citation>
    <scope>NUCLEOTIDE SEQUENCE [LARGE SCALE GENOMIC DNA]</scope>
    <source>
        <strain evidence="1 2">EcWSU1</strain>
    </source>
</reference>
<sequence>MRIKQFIGSPGEIVIVCANTNFARLNEFYIPL</sequence>
<dbReference type="Proteomes" id="UP000007838">
    <property type="component" value="Chromosome"/>
</dbReference>
<dbReference type="HOGENOM" id="CLU_3389238_0_0_6"/>
<dbReference type="AlphaFoldDB" id="G8LNB1"/>
<proteinExistence type="predicted"/>
<name>G8LNB1_9ENTR</name>
<accession>G8LNB1</accession>
<dbReference type="EMBL" id="CP002886">
    <property type="protein sequence ID" value="AEW74802.1"/>
    <property type="molecule type" value="Genomic_DNA"/>
</dbReference>
<evidence type="ECO:0000313" key="2">
    <source>
        <dbReference type="Proteomes" id="UP000007838"/>
    </source>
</evidence>
<protein>
    <submittedName>
        <fullName evidence="1">Uncharacterized protein</fullName>
    </submittedName>
</protein>
<gene>
    <name evidence="1" type="ORF">EcWSU1_03374</name>
</gene>
<evidence type="ECO:0000313" key="1">
    <source>
        <dbReference type="EMBL" id="AEW74802.1"/>
    </source>
</evidence>